<gene>
    <name evidence="1" type="ORF">A6769_04190</name>
</gene>
<comment type="caution">
    <text evidence="1">The sequence shown here is derived from an EMBL/GenBank/DDBJ whole genome shotgun (WGS) entry which is preliminary data.</text>
</comment>
<protein>
    <submittedName>
        <fullName evidence="1">Uncharacterized protein</fullName>
    </submittedName>
</protein>
<dbReference type="EMBL" id="LXQE01000085">
    <property type="protein sequence ID" value="RCJ39779.1"/>
    <property type="molecule type" value="Genomic_DNA"/>
</dbReference>
<dbReference type="Proteomes" id="UP000252085">
    <property type="component" value="Unassembled WGS sequence"/>
</dbReference>
<organism evidence="1 2">
    <name type="scientific">Nostoc punctiforme NIES-2108</name>
    <dbReference type="NCBI Taxonomy" id="1356359"/>
    <lineage>
        <taxon>Bacteria</taxon>
        <taxon>Bacillati</taxon>
        <taxon>Cyanobacteriota</taxon>
        <taxon>Cyanophyceae</taxon>
        <taxon>Nostocales</taxon>
        <taxon>Nostocaceae</taxon>
        <taxon>Nostoc</taxon>
    </lineage>
</organism>
<reference evidence="1 2" key="1">
    <citation type="submission" date="2016-04" db="EMBL/GenBank/DDBJ databases">
        <authorList>
            <person name="Evans L.H."/>
            <person name="Alamgir A."/>
            <person name="Owens N."/>
            <person name="Weber N.D."/>
            <person name="Virtaneva K."/>
            <person name="Barbian K."/>
            <person name="Babar A."/>
            <person name="Rosenke K."/>
        </authorList>
    </citation>
    <scope>NUCLEOTIDE SEQUENCE [LARGE SCALE GENOMIC DNA]</scope>
    <source>
        <strain evidence="1">NIES-2108</strain>
    </source>
</reference>
<name>A0A367RUZ1_NOSPU</name>
<evidence type="ECO:0000313" key="1">
    <source>
        <dbReference type="EMBL" id="RCJ39779.1"/>
    </source>
</evidence>
<proteinExistence type="predicted"/>
<sequence>MSAVIRTITFPLAKAYASSYNSPTPRFLCKPHQHFRNSLTVGEGGDRIPLLSVREPPAGMLMQEPSTAKAHIIRKRCVPLQLFVAVATILSGASRITCFDCLRLTQDGAVAACTLFGHDATAKRTAGISVISFFN</sequence>
<dbReference type="AlphaFoldDB" id="A0A367RUZ1"/>
<accession>A0A367RUZ1</accession>
<evidence type="ECO:0000313" key="2">
    <source>
        <dbReference type="Proteomes" id="UP000252085"/>
    </source>
</evidence>